<reference evidence="1 2" key="1">
    <citation type="journal article" date="2015" name="Sci. Rep.">
        <title>Chromosome-level genome map provides insights into diverse defense mechanisms in the medicinal fungus Ganoderma sinense.</title>
        <authorList>
            <person name="Zhu Y."/>
            <person name="Xu J."/>
            <person name="Sun C."/>
            <person name="Zhou S."/>
            <person name="Xu H."/>
            <person name="Nelson D.R."/>
            <person name="Qian J."/>
            <person name="Song J."/>
            <person name="Luo H."/>
            <person name="Xiang L."/>
            <person name="Li Y."/>
            <person name="Xu Z."/>
            <person name="Ji A."/>
            <person name="Wang L."/>
            <person name="Lu S."/>
            <person name="Hayward A."/>
            <person name="Sun W."/>
            <person name="Li X."/>
            <person name="Schwartz D.C."/>
            <person name="Wang Y."/>
            <person name="Chen S."/>
        </authorList>
    </citation>
    <scope>NUCLEOTIDE SEQUENCE [LARGE SCALE GENOMIC DNA]</scope>
    <source>
        <strain evidence="1 2">ZZ0214-1</strain>
    </source>
</reference>
<organism evidence="1 2">
    <name type="scientific">Ganoderma sinense ZZ0214-1</name>
    <dbReference type="NCBI Taxonomy" id="1077348"/>
    <lineage>
        <taxon>Eukaryota</taxon>
        <taxon>Fungi</taxon>
        <taxon>Dikarya</taxon>
        <taxon>Basidiomycota</taxon>
        <taxon>Agaricomycotina</taxon>
        <taxon>Agaricomycetes</taxon>
        <taxon>Polyporales</taxon>
        <taxon>Polyporaceae</taxon>
        <taxon>Ganoderma</taxon>
    </lineage>
</organism>
<accession>A0A2G8SI97</accession>
<name>A0A2G8SI97_9APHY</name>
<proteinExistence type="predicted"/>
<dbReference type="EMBL" id="AYKW01000007">
    <property type="protein sequence ID" value="PIL33499.1"/>
    <property type="molecule type" value="Genomic_DNA"/>
</dbReference>
<evidence type="ECO:0000313" key="1">
    <source>
        <dbReference type="EMBL" id="PIL33499.1"/>
    </source>
</evidence>
<gene>
    <name evidence="1" type="ORF">GSI_04122</name>
</gene>
<comment type="caution">
    <text evidence="1">The sequence shown here is derived from an EMBL/GenBank/DDBJ whole genome shotgun (WGS) entry which is preliminary data.</text>
</comment>
<dbReference type="AlphaFoldDB" id="A0A2G8SI97"/>
<sequence>MANNVKWDQKCLSKGVDRLCILNGAIAEPVSNSSDASQIPPLVQLVRRIDALKLKVIFVLVPFTLDCYSYLTAAAVPDVASTVGRLFAEGRLEVTNATLVVWACYPRELAARGDFSEAATRHHLHEELRPHIGRLRDIPPIRRVPGSGSSAKSCGVRPFREVEFRMCPYEEWHAWRYGR</sequence>
<keyword evidence="2" id="KW-1185">Reference proteome</keyword>
<protein>
    <submittedName>
        <fullName evidence="1">Uncharacterized protein</fullName>
    </submittedName>
</protein>
<evidence type="ECO:0000313" key="2">
    <source>
        <dbReference type="Proteomes" id="UP000230002"/>
    </source>
</evidence>
<dbReference type="Proteomes" id="UP000230002">
    <property type="component" value="Unassembled WGS sequence"/>
</dbReference>